<keyword evidence="4" id="KW-1185">Reference proteome</keyword>
<proteinExistence type="predicted"/>
<evidence type="ECO:0000259" key="2">
    <source>
        <dbReference type="Pfam" id="PF24237"/>
    </source>
</evidence>
<dbReference type="AlphaFoldDB" id="A0A8J2JVM5"/>
<gene>
    <name evidence="3" type="ORF">AFUS01_LOCUS14322</name>
</gene>
<accession>A0A8J2JVM5</accession>
<dbReference type="EMBL" id="CAJVCH010120995">
    <property type="protein sequence ID" value="CAG7725361.1"/>
    <property type="molecule type" value="Genomic_DNA"/>
</dbReference>
<evidence type="ECO:0000313" key="4">
    <source>
        <dbReference type="Proteomes" id="UP000708208"/>
    </source>
</evidence>
<sequence>MIRAQVEKYPVNPEILSSLIKDAKKKQGLASRETGSPQSSTPKTVSKGKKKPVKGKKSMCRKHYKKLKPRLKRLIEEGVILKETLRRKQDKLIEMSRDIHYILGRLLPYQKKLLAPNPKPPEAIPVPPIPEQPDLKPQVSDISPWEGFTSCPPNMLVDTGKNRLNFCLPLEVERQLASMMSDRPPLTLPDDIFSES</sequence>
<evidence type="ECO:0000256" key="1">
    <source>
        <dbReference type="SAM" id="MobiDB-lite"/>
    </source>
</evidence>
<protein>
    <recommendedName>
        <fullName evidence="2">INO80 complex subunit E N-terminal domain-containing protein</fullName>
    </recommendedName>
</protein>
<organism evidence="3 4">
    <name type="scientific">Allacma fusca</name>
    <dbReference type="NCBI Taxonomy" id="39272"/>
    <lineage>
        <taxon>Eukaryota</taxon>
        <taxon>Metazoa</taxon>
        <taxon>Ecdysozoa</taxon>
        <taxon>Arthropoda</taxon>
        <taxon>Hexapoda</taxon>
        <taxon>Collembola</taxon>
        <taxon>Symphypleona</taxon>
        <taxon>Sminthuridae</taxon>
        <taxon>Allacma</taxon>
    </lineage>
</organism>
<comment type="caution">
    <text evidence="3">The sequence shown here is derived from an EMBL/GenBank/DDBJ whole genome shotgun (WGS) entry which is preliminary data.</text>
</comment>
<dbReference type="InterPro" id="IPR056515">
    <property type="entry name" value="INO80E_N"/>
</dbReference>
<feature type="region of interest" description="Disordered" evidence="1">
    <location>
        <begin position="26"/>
        <end position="59"/>
    </location>
</feature>
<feature type="compositionally biased region" description="Basic residues" evidence="1">
    <location>
        <begin position="46"/>
        <end position="59"/>
    </location>
</feature>
<reference evidence="3" key="1">
    <citation type="submission" date="2021-06" db="EMBL/GenBank/DDBJ databases">
        <authorList>
            <person name="Hodson N. C."/>
            <person name="Mongue J. A."/>
            <person name="Jaron S. K."/>
        </authorList>
    </citation>
    <scope>NUCLEOTIDE SEQUENCE</scope>
</reference>
<dbReference type="Pfam" id="PF24237">
    <property type="entry name" value="INO80E"/>
    <property type="match status" value="1"/>
</dbReference>
<evidence type="ECO:0000313" key="3">
    <source>
        <dbReference type="EMBL" id="CAG7725361.1"/>
    </source>
</evidence>
<name>A0A8J2JVM5_9HEXA</name>
<dbReference type="Proteomes" id="UP000708208">
    <property type="component" value="Unassembled WGS sequence"/>
</dbReference>
<feature type="domain" description="INO80 complex subunit E N-terminal" evidence="2">
    <location>
        <begin position="60"/>
        <end position="106"/>
    </location>
</feature>